<accession>A0A370G3V3</accession>
<evidence type="ECO:0000313" key="1">
    <source>
        <dbReference type="EMBL" id="RDI36743.1"/>
    </source>
</evidence>
<reference evidence="1 2" key="1">
    <citation type="submission" date="2018-07" db="EMBL/GenBank/DDBJ databases">
        <title>Genomic Encyclopedia of Type Strains, Phase IV (KMG-IV): sequencing the most valuable type-strain genomes for metagenomic binning, comparative biology and taxonomic classification.</title>
        <authorList>
            <person name="Goeker M."/>
        </authorList>
    </citation>
    <scope>NUCLEOTIDE SEQUENCE [LARGE SCALE GENOMIC DNA]</scope>
    <source>
        <strain evidence="1 2">DSM 5603</strain>
    </source>
</reference>
<evidence type="ECO:0000313" key="2">
    <source>
        <dbReference type="Proteomes" id="UP000254958"/>
    </source>
</evidence>
<gene>
    <name evidence="1" type="ORF">C7453_10834</name>
</gene>
<dbReference type="PROSITE" id="PS51257">
    <property type="entry name" value="PROKAR_LIPOPROTEIN"/>
    <property type="match status" value="1"/>
</dbReference>
<comment type="caution">
    <text evidence="1">The sequence shown here is derived from an EMBL/GenBank/DDBJ whole genome shotgun (WGS) entry which is preliminary data.</text>
</comment>
<dbReference type="AlphaFoldDB" id="A0A370G3V3"/>
<name>A0A370G3V3_GLULI</name>
<protein>
    <submittedName>
        <fullName evidence="1">Uncharacterized protein</fullName>
    </submittedName>
</protein>
<keyword evidence="2" id="KW-1185">Reference proteome</keyword>
<dbReference type="Proteomes" id="UP000254958">
    <property type="component" value="Unassembled WGS sequence"/>
</dbReference>
<sequence length="369" mass="40597">MPFGRHERHPGTMNRTIRFLLLLPGLSVLQGCYEIGPTRLDRDQSDYSRALTSSAKQQTLLNVVRLRYADTPGFLDTTQLISGYQLQRNISVGIGNYSATRPYGGAGMQVQESPTFTFQPVTGDAYAQSFLRPLPPGNLLPLAMGGLPIDVLFRLAVQSINLINNTGSLGGDVGRASPAFFDLIYDLRLLQLAGLLGIQLERNPAATDKDALADRVFLSIASTDNPDLTKVVHDTRRLLGMAQDDERVEVVYGGGRPRRGQIQLLTRTVLGVLGQIAYQIDVPEEDIASGRTRPTIKMVGRVTRPIVVVHVTKERPGAVFSWTSYNHKFYWIADDDFDSKLAFTMLQILLELSKTSKGPNTIVTIPANG</sequence>
<proteinExistence type="predicted"/>
<dbReference type="EMBL" id="QQAW01000008">
    <property type="protein sequence ID" value="RDI36743.1"/>
    <property type="molecule type" value="Genomic_DNA"/>
</dbReference>
<organism evidence="1 2">
    <name type="scientific">Gluconacetobacter liquefaciens</name>
    <name type="common">Acetobacter liquefaciens</name>
    <dbReference type="NCBI Taxonomy" id="89584"/>
    <lineage>
        <taxon>Bacteria</taxon>
        <taxon>Pseudomonadati</taxon>
        <taxon>Pseudomonadota</taxon>
        <taxon>Alphaproteobacteria</taxon>
        <taxon>Acetobacterales</taxon>
        <taxon>Acetobacteraceae</taxon>
        <taxon>Gluconacetobacter</taxon>
    </lineage>
</organism>